<reference evidence="2" key="1">
    <citation type="submission" date="2018-05" db="EMBL/GenBank/DDBJ databases">
        <title>Draft genome of Mucuna pruriens seed.</title>
        <authorList>
            <person name="Nnadi N.E."/>
            <person name="Vos R."/>
            <person name="Hasami M.H."/>
            <person name="Devisetty U.K."/>
            <person name="Aguiy J.C."/>
        </authorList>
    </citation>
    <scope>NUCLEOTIDE SEQUENCE [LARGE SCALE GENOMIC DNA]</scope>
    <source>
        <strain evidence="2">JCA_2017</strain>
    </source>
</reference>
<feature type="compositionally biased region" description="Basic and acidic residues" evidence="1">
    <location>
        <begin position="157"/>
        <end position="172"/>
    </location>
</feature>
<comment type="caution">
    <text evidence="2">The sequence shown here is derived from an EMBL/GenBank/DDBJ whole genome shotgun (WGS) entry which is preliminary data.</text>
</comment>
<name>A0A371G2E8_MUCPR</name>
<dbReference type="Proteomes" id="UP000257109">
    <property type="component" value="Unassembled WGS sequence"/>
</dbReference>
<evidence type="ECO:0000313" key="2">
    <source>
        <dbReference type="EMBL" id="RDX84734.1"/>
    </source>
</evidence>
<evidence type="ECO:0000313" key="3">
    <source>
        <dbReference type="Proteomes" id="UP000257109"/>
    </source>
</evidence>
<feature type="region of interest" description="Disordered" evidence="1">
    <location>
        <begin position="151"/>
        <end position="199"/>
    </location>
</feature>
<evidence type="ECO:0000256" key="1">
    <source>
        <dbReference type="SAM" id="MobiDB-lite"/>
    </source>
</evidence>
<keyword evidence="3" id="KW-1185">Reference proteome</keyword>
<dbReference type="PANTHER" id="PTHR35046">
    <property type="entry name" value="ZINC KNUCKLE (CCHC-TYPE) FAMILY PROTEIN"/>
    <property type="match status" value="1"/>
</dbReference>
<feature type="compositionally biased region" description="Polar residues" evidence="1">
    <location>
        <begin position="173"/>
        <end position="199"/>
    </location>
</feature>
<dbReference type="AlphaFoldDB" id="A0A371G2E8"/>
<dbReference type="EMBL" id="QJKJ01006964">
    <property type="protein sequence ID" value="RDX84734.1"/>
    <property type="molecule type" value="Genomic_DNA"/>
</dbReference>
<protein>
    <submittedName>
        <fullName evidence="2">Uncharacterized protein</fullName>
    </submittedName>
</protein>
<gene>
    <name evidence="2" type="ORF">CR513_34170</name>
</gene>
<accession>A0A371G2E8</accession>
<dbReference type="PANTHER" id="PTHR35046:SF9">
    <property type="entry name" value="RNA-DIRECTED DNA POLYMERASE"/>
    <property type="match status" value="1"/>
</dbReference>
<feature type="non-terminal residue" evidence="2">
    <location>
        <position position="1"/>
    </location>
</feature>
<proteinExistence type="predicted"/>
<organism evidence="2 3">
    <name type="scientific">Mucuna pruriens</name>
    <name type="common">Velvet bean</name>
    <name type="synonym">Dolichos pruriens</name>
    <dbReference type="NCBI Taxonomy" id="157652"/>
    <lineage>
        <taxon>Eukaryota</taxon>
        <taxon>Viridiplantae</taxon>
        <taxon>Streptophyta</taxon>
        <taxon>Embryophyta</taxon>
        <taxon>Tracheophyta</taxon>
        <taxon>Spermatophyta</taxon>
        <taxon>Magnoliopsida</taxon>
        <taxon>eudicotyledons</taxon>
        <taxon>Gunneridae</taxon>
        <taxon>Pentapetalae</taxon>
        <taxon>rosids</taxon>
        <taxon>fabids</taxon>
        <taxon>Fabales</taxon>
        <taxon>Fabaceae</taxon>
        <taxon>Papilionoideae</taxon>
        <taxon>50 kb inversion clade</taxon>
        <taxon>NPAAA clade</taxon>
        <taxon>indigoferoid/millettioid clade</taxon>
        <taxon>Phaseoleae</taxon>
        <taxon>Mucuna</taxon>
    </lineage>
</organism>
<sequence length="248" mass="28650">MGGHTQGTREGENEEATHALEGLMTRGRIKMIQEEVQHELAMLKGKEEAQEGQVLYHFPFPWLIQYLLEARLYQESRSVEEYQKEMEIDMIRAQIKESEKATMALFLYGLNREIQDVVELQHFDTLGELVHQVIKVEIQIRRKSTSRKAYVGTSSWKGKEREKEKAKMEKSPKNGSYSSLGQKETTSTPTPMAPRTSNIKGHTSFTWEALAIYDKKVIHDGVTNRFTFVHLGQRVVLKPLSPREFHED</sequence>